<dbReference type="EMBL" id="JYDL01000006">
    <property type="protein sequence ID" value="KRX26677.1"/>
    <property type="molecule type" value="Genomic_DNA"/>
</dbReference>
<evidence type="ECO:0000313" key="1">
    <source>
        <dbReference type="EMBL" id="KRX26677.1"/>
    </source>
</evidence>
<comment type="caution">
    <text evidence="1">The sequence shown here is derived from an EMBL/GenBank/DDBJ whole genome shotgun (WGS) entry which is preliminary data.</text>
</comment>
<dbReference type="AlphaFoldDB" id="A0A0V0SJX1"/>
<gene>
    <name evidence="1" type="ORF">T07_13238</name>
</gene>
<accession>A0A0V0SJX1</accession>
<reference evidence="1 2" key="1">
    <citation type="submission" date="2015-01" db="EMBL/GenBank/DDBJ databases">
        <title>Evolution of Trichinella species and genotypes.</title>
        <authorList>
            <person name="Korhonen P.K."/>
            <person name="Edoardo P."/>
            <person name="Giuseppe L.R."/>
            <person name="Gasser R.B."/>
        </authorList>
    </citation>
    <scope>NUCLEOTIDE SEQUENCE [LARGE SCALE GENOMIC DNA]</scope>
    <source>
        <strain evidence="1">ISS37</strain>
    </source>
</reference>
<organism evidence="1 2">
    <name type="scientific">Trichinella nelsoni</name>
    <dbReference type="NCBI Taxonomy" id="6336"/>
    <lineage>
        <taxon>Eukaryota</taxon>
        <taxon>Metazoa</taxon>
        <taxon>Ecdysozoa</taxon>
        <taxon>Nematoda</taxon>
        <taxon>Enoplea</taxon>
        <taxon>Dorylaimia</taxon>
        <taxon>Trichinellida</taxon>
        <taxon>Trichinellidae</taxon>
        <taxon>Trichinella</taxon>
    </lineage>
</organism>
<protein>
    <submittedName>
        <fullName evidence="1">Uncharacterized protein</fullName>
    </submittedName>
</protein>
<dbReference type="OrthoDB" id="10557366at2759"/>
<proteinExistence type="predicted"/>
<keyword evidence="2" id="KW-1185">Reference proteome</keyword>
<dbReference type="Proteomes" id="UP000054630">
    <property type="component" value="Unassembled WGS sequence"/>
</dbReference>
<name>A0A0V0SJX1_9BILA</name>
<evidence type="ECO:0000313" key="2">
    <source>
        <dbReference type="Proteomes" id="UP000054630"/>
    </source>
</evidence>
<sequence>MCQCHYLCINNGLIAPAYPPQKTGWRKAADTIKIFLVVSSLMLEPVANTSMWFSSLYHNKKSSPNFFASNYPGIYRSPQFYTRCNLKYQPL</sequence>